<proteinExistence type="predicted"/>
<keyword evidence="2" id="KW-1133">Transmembrane helix</keyword>
<feature type="compositionally biased region" description="Basic and acidic residues" evidence="1">
    <location>
        <begin position="274"/>
        <end position="285"/>
    </location>
</feature>
<comment type="caution">
    <text evidence="3">The sequence shown here is derived from an EMBL/GenBank/DDBJ whole genome shotgun (WGS) entry which is preliminary data.</text>
</comment>
<sequence>MREWKVNKYVYAQLVQTKKIPSTITFSIKGALLYNYKFGSHSYCPIPIVPFFSSYCLPISIYNARTSTLRSYFEAVPHLFPIDHIRLLSITLKSDSAMDIVTAPMAHLRAYYNELTPFQVAYLAFALAIAALNMILISLHKLILQRNTPTQEEVLRRLRAENLIELPEDTSIQVTFESNQGDHTHRDSPKLFTIAMSFAIGTLLATRVMLYVRPEWHLAPPPYFDFITLLGFSIGHLAAFVQITIDCLSLIDNILFEASCLFVNWYRRSGPSDSHTDERAEHIDSDETLEAESQDEPEQLSSDEPMMTQHEKDKIE</sequence>
<feature type="transmembrane region" description="Helical" evidence="2">
    <location>
        <begin position="223"/>
        <end position="245"/>
    </location>
</feature>
<dbReference type="Proteomes" id="UP000813427">
    <property type="component" value="Unassembled WGS sequence"/>
</dbReference>
<feature type="transmembrane region" description="Helical" evidence="2">
    <location>
        <begin position="191"/>
        <end position="211"/>
    </location>
</feature>
<name>A0A8K0WC54_9HYPO</name>
<dbReference type="AlphaFoldDB" id="A0A8K0WC54"/>
<feature type="region of interest" description="Disordered" evidence="1">
    <location>
        <begin position="270"/>
        <end position="316"/>
    </location>
</feature>
<evidence type="ECO:0000256" key="1">
    <source>
        <dbReference type="SAM" id="MobiDB-lite"/>
    </source>
</evidence>
<keyword evidence="2" id="KW-0472">Membrane</keyword>
<feature type="compositionally biased region" description="Acidic residues" evidence="1">
    <location>
        <begin position="286"/>
        <end position="298"/>
    </location>
</feature>
<evidence type="ECO:0000313" key="4">
    <source>
        <dbReference type="Proteomes" id="UP000813427"/>
    </source>
</evidence>
<organism evidence="3 4">
    <name type="scientific">Fusarium tricinctum</name>
    <dbReference type="NCBI Taxonomy" id="61284"/>
    <lineage>
        <taxon>Eukaryota</taxon>
        <taxon>Fungi</taxon>
        <taxon>Dikarya</taxon>
        <taxon>Ascomycota</taxon>
        <taxon>Pezizomycotina</taxon>
        <taxon>Sordariomycetes</taxon>
        <taxon>Hypocreomycetidae</taxon>
        <taxon>Hypocreales</taxon>
        <taxon>Nectriaceae</taxon>
        <taxon>Fusarium</taxon>
        <taxon>Fusarium tricinctum species complex</taxon>
    </lineage>
</organism>
<reference evidence="3" key="1">
    <citation type="journal article" date="2021" name="Nat. Commun.">
        <title>Genetic determinants of endophytism in the Arabidopsis root mycobiome.</title>
        <authorList>
            <person name="Mesny F."/>
            <person name="Miyauchi S."/>
            <person name="Thiergart T."/>
            <person name="Pickel B."/>
            <person name="Atanasova L."/>
            <person name="Karlsson M."/>
            <person name="Huettel B."/>
            <person name="Barry K.W."/>
            <person name="Haridas S."/>
            <person name="Chen C."/>
            <person name="Bauer D."/>
            <person name="Andreopoulos W."/>
            <person name="Pangilinan J."/>
            <person name="LaButti K."/>
            <person name="Riley R."/>
            <person name="Lipzen A."/>
            <person name="Clum A."/>
            <person name="Drula E."/>
            <person name="Henrissat B."/>
            <person name="Kohler A."/>
            <person name="Grigoriev I.V."/>
            <person name="Martin F.M."/>
            <person name="Hacquard S."/>
        </authorList>
    </citation>
    <scope>NUCLEOTIDE SEQUENCE</scope>
    <source>
        <strain evidence="3">MPI-SDFR-AT-0068</strain>
    </source>
</reference>
<keyword evidence="4" id="KW-1185">Reference proteome</keyword>
<protein>
    <submittedName>
        <fullName evidence="3">Uncharacterized protein</fullName>
    </submittedName>
</protein>
<keyword evidence="2" id="KW-0812">Transmembrane</keyword>
<evidence type="ECO:0000256" key="2">
    <source>
        <dbReference type="SAM" id="Phobius"/>
    </source>
</evidence>
<accession>A0A8K0WC54</accession>
<dbReference type="OrthoDB" id="4992990at2759"/>
<feature type="transmembrane region" description="Helical" evidence="2">
    <location>
        <begin position="120"/>
        <end position="139"/>
    </location>
</feature>
<dbReference type="EMBL" id="JAGPXF010000004">
    <property type="protein sequence ID" value="KAH7246082.1"/>
    <property type="molecule type" value="Genomic_DNA"/>
</dbReference>
<evidence type="ECO:0000313" key="3">
    <source>
        <dbReference type="EMBL" id="KAH7246082.1"/>
    </source>
</evidence>
<gene>
    <name evidence="3" type="ORF">BKA59DRAFT_186573</name>
</gene>